<sequence>MNRFFRLALFLGALLAATASLAAPGTLDRIRAEGVIHLGYRASSAPFSYLDANGKVQGYSHEFALRIVEAVQRHLGLKKLEIRLVPITSQNRFLLVDSGRIDLECGSTTHNQDRERLATFSNTLFIAGTRLLTRSNSKIHDFDDLGGQRVVTTAGTTSDQLLYRLNAEREIAMTILSARDHDDAFATLEAGRASAYMMDDALLYGARAKAARPADWHVTGKPKSFEAYACMLKKGDLAFKRVVDEAIVASMRSGEAERLYAQWFTQPIPAHGLNLEFPLSDAMRALFRNPNDEPLE</sequence>
<dbReference type="CDD" id="cd13688">
    <property type="entry name" value="PBP2_GltI_DEBP"/>
    <property type="match status" value="1"/>
</dbReference>
<dbReference type="EMBL" id="CP022187">
    <property type="protein sequence ID" value="AWI75849.1"/>
    <property type="molecule type" value="Genomic_DNA"/>
</dbReference>
<evidence type="ECO:0000259" key="5">
    <source>
        <dbReference type="SMART" id="SM00062"/>
    </source>
</evidence>
<organism evidence="6 7">
    <name type="scientific">Parazoarcus communis</name>
    <dbReference type="NCBI Taxonomy" id="41977"/>
    <lineage>
        <taxon>Bacteria</taxon>
        <taxon>Pseudomonadati</taxon>
        <taxon>Pseudomonadota</taxon>
        <taxon>Betaproteobacteria</taxon>
        <taxon>Rhodocyclales</taxon>
        <taxon>Zoogloeaceae</taxon>
        <taxon>Parazoarcus</taxon>
    </lineage>
</organism>
<dbReference type="Pfam" id="PF00497">
    <property type="entry name" value="SBP_bac_3"/>
    <property type="match status" value="1"/>
</dbReference>
<dbReference type="AlphaFoldDB" id="A0A2U8GQ74"/>
<keyword evidence="7" id="KW-1185">Reference proteome</keyword>
<dbReference type="SMART" id="SM00062">
    <property type="entry name" value="PBPb"/>
    <property type="match status" value="1"/>
</dbReference>
<reference evidence="6 7" key="1">
    <citation type="submission" date="2017-06" db="EMBL/GenBank/DDBJ databases">
        <title>Azoarcus.</title>
        <authorList>
            <person name="Woo J.-H."/>
            <person name="Kim H.-S."/>
        </authorList>
    </citation>
    <scope>NUCLEOTIDE SEQUENCE [LARGE SCALE GENOMIC DNA]</scope>
    <source>
        <strain evidence="6 7">TSPY31</strain>
    </source>
</reference>
<feature type="chain" id="PRO_5016074222" evidence="4">
    <location>
        <begin position="23"/>
        <end position="296"/>
    </location>
</feature>
<dbReference type="Gene3D" id="3.40.190.10">
    <property type="entry name" value="Periplasmic binding protein-like II"/>
    <property type="match status" value="2"/>
</dbReference>
<gene>
    <name evidence="6" type="ORF">CEW83_12000</name>
</gene>
<dbReference type="InterPro" id="IPR001638">
    <property type="entry name" value="Solute-binding_3/MltF_N"/>
</dbReference>
<feature type="domain" description="Solute-binding protein family 3/N-terminal" evidence="5">
    <location>
        <begin position="35"/>
        <end position="267"/>
    </location>
</feature>
<evidence type="ECO:0000256" key="4">
    <source>
        <dbReference type="SAM" id="SignalP"/>
    </source>
</evidence>
<proteinExistence type="inferred from homology"/>
<dbReference type="KEGG" id="acom:CEW83_12000"/>
<evidence type="ECO:0000256" key="1">
    <source>
        <dbReference type="ARBA" id="ARBA00010333"/>
    </source>
</evidence>
<accession>A0A2U8GQ74</accession>
<evidence type="ECO:0000313" key="6">
    <source>
        <dbReference type="EMBL" id="AWI75849.1"/>
    </source>
</evidence>
<dbReference type="RefSeq" id="WP_108949552.1">
    <property type="nucleotide sequence ID" value="NZ_CP022187.1"/>
</dbReference>
<dbReference type="SUPFAM" id="SSF53850">
    <property type="entry name" value="Periplasmic binding protein-like II"/>
    <property type="match status" value="1"/>
</dbReference>
<comment type="similarity">
    <text evidence="1">Belongs to the bacterial solute-binding protein 3 family.</text>
</comment>
<dbReference type="GO" id="GO:0005576">
    <property type="term" value="C:extracellular region"/>
    <property type="evidence" value="ECO:0007669"/>
    <property type="project" value="TreeGrafter"/>
</dbReference>
<dbReference type="GO" id="GO:0030288">
    <property type="term" value="C:outer membrane-bounded periplasmic space"/>
    <property type="evidence" value="ECO:0007669"/>
    <property type="project" value="TreeGrafter"/>
</dbReference>
<name>A0A2U8GQ74_9RHOO</name>
<dbReference type="PANTHER" id="PTHR30085:SF2">
    <property type="entry name" value="GLUTAMATE_ASPARTATE IMPORT SOLUTE-BINDING PROTEIN"/>
    <property type="match status" value="1"/>
</dbReference>
<dbReference type="GO" id="GO:0006865">
    <property type="term" value="P:amino acid transport"/>
    <property type="evidence" value="ECO:0007669"/>
    <property type="project" value="TreeGrafter"/>
</dbReference>
<evidence type="ECO:0000256" key="3">
    <source>
        <dbReference type="ARBA" id="ARBA00022729"/>
    </source>
</evidence>
<protein>
    <submittedName>
        <fullName evidence="6">Amino acid ABC transporter substrate-binding protein</fullName>
    </submittedName>
</protein>
<dbReference type="PANTHER" id="PTHR30085">
    <property type="entry name" value="AMINO ACID ABC TRANSPORTER PERMEASE"/>
    <property type="match status" value="1"/>
</dbReference>
<dbReference type="Proteomes" id="UP000244930">
    <property type="component" value="Chromosome"/>
</dbReference>
<keyword evidence="2" id="KW-0813">Transport</keyword>
<evidence type="ECO:0000256" key="2">
    <source>
        <dbReference type="ARBA" id="ARBA00022448"/>
    </source>
</evidence>
<dbReference type="InterPro" id="IPR051455">
    <property type="entry name" value="Bact_solute-bind_prot3"/>
</dbReference>
<keyword evidence="3 4" id="KW-0732">Signal</keyword>
<feature type="signal peptide" evidence="4">
    <location>
        <begin position="1"/>
        <end position="22"/>
    </location>
</feature>
<evidence type="ECO:0000313" key="7">
    <source>
        <dbReference type="Proteomes" id="UP000244930"/>
    </source>
</evidence>